<gene>
    <name evidence="3" type="ORF">SRIMR7_00715</name>
</gene>
<feature type="region of interest" description="Disordered" evidence="1">
    <location>
        <begin position="1"/>
        <end position="51"/>
    </location>
</feature>
<keyword evidence="2" id="KW-0472">Membrane</keyword>
<feature type="compositionally biased region" description="Low complexity" evidence="1">
    <location>
        <begin position="19"/>
        <end position="33"/>
    </location>
</feature>
<feature type="transmembrane region" description="Helical" evidence="2">
    <location>
        <begin position="297"/>
        <end position="316"/>
    </location>
</feature>
<feature type="compositionally biased region" description="Low complexity" evidence="1">
    <location>
        <begin position="484"/>
        <end position="493"/>
    </location>
</feature>
<protein>
    <recommendedName>
        <fullName evidence="5">Integral membrane protein</fullName>
    </recommendedName>
</protein>
<keyword evidence="4" id="KW-1185">Reference proteome</keyword>
<feature type="transmembrane region" description="Helical" evidence="2">
    <location>
        <begin position="80"/>
        <end position="101"/>
    </location>
</feature>
<reference evidence="3 4" key="1">
    <citation type="submission" date="2022-03" db="EMBL/GenBank/DDBJ databases">
        <title>Complete genome of Streptomyces rimosus ssp. rimosus R7 (=ATCC 10970).</title>
        <authorList>
            <person name="Beganovic S."/>
            <person name="Ruckert C."/>
            <person name="Busche T."/>
            <person name="Kalinowski J."/>
            <person name="Wittmann C."/>
        </authorList>
    </citation>
    <scope>NUCLEOTIDE SEQUENCE [LARGE SCALE GENOMIC DNA]</scope>
    <source>
        <strain evidence="3 4">R7</strain>
    </source>
</reference>
<dbReference type="Proteomes" id="UP000829494">
    <property type="component" value="Chromosome"/>
</dbReference>
<feature type="region of interest" description="Disordered" evidence="1">
    <location>
        <begin position="484"/>
        <end position="512"/>
    </location>
</feature>
<keyword evidence="2" id="KW-0812">Transmembrane</keyword>
<keyword evidence="2" id="KW-1133">Transmembrane helix</keyword>
<feature type="transmembrane region" description="Helical" evidence="2">
    <location>
        <begin position="446"/>
        <end position="473"/>
    </location>
</feature>
<accession>A0ABY3YSF4</accession>
<organism evidence="3 4">
    <name type="scientific">Streptomyces rimosus subsp. rimosus</name>
    <dbReference type="NCBI Taxonomy" id="132474"/>
    <lineage>
        <taxon>Bacteria</taxon>
        <taxon>Bacillati</taxon>
        <taxon>Actinomycetota</taxon>
        <taxon>Actinomycetes</taxon>
        <taxon>Kitasatosporales</taxon>
        <taxon>Streptomycetaceae</taxon>
        <taxon>Streptomyces</taxon>
    </lineage>
</organism>
<proteinExistence type="predicted"/>
<feature type="transmembrane region" description="Helical" evidence="2">
    <location>
        <begin position="323"/>
        <end position="344"/>
    </location>
</feature>
<sequence>MAHEETAHGGSADRGTAHGGTADASAAGGAATGSERDPESGRQDGSGGELERLRAEVQELRARVSTRKQRRIRLLAVRRVVAAVVIALVAVLTVTSVVGVWGARTALNTDRWVATVGALPEDPTVDAAVAAYLTDEIFNQLDVEQRLSGALPPRASFIAPPVTDAVHDYMRDSVAKLLKTEQFQDLWRSANRLAHERIIAVLEQRSEGVQVKGDTVTLNLLPLVNNLLNALEDRLPTLFGKRLDLPTVSSGEIPPGLHDRIEKALGVSLPADFAQITLYDRHTLGQLQQAVLLFKRALVGLLLSVPLLLGLALWVSPNPRRTLLQLGLWLVIAVTALSGVLRAVRDQLLAHVPSGVYRDGTRDALWTVFTTLRERGDQLLWLGIVLAVLAYLVGPGRLPVGLRHHTSRGARATGRLAARAGRRLGKPGTSLRPWVREHADALRVGGVIIAALIALLLSSWTGLLVIAVVLALYEAAVTLALHHGSSPGPGEAEPGPPGEAEPSAGARRSGAG</sequence>
<name>A0ABY3YSF4_STRRM</name>
<evidence type="ECO:0000256" key="2">
    <source>
        <dbReference type="SAM" id="Phobius"/>
    </source>
</evidence>
<dbReference type="GeneID" id="66860268"/>
<evidence type="ECO:0000313" key="4">
    <source>
        <dbReference type="Proteomes" id="UP000829494"/>
    </source>
</evidence>
<feature type="transmembrane region" description="Helical" evidence="2">
    <location>
        <begin position="379"/>
        <end position="398"/>
    </location>
</feature>
<evidence type="ECO:0000256" key="1">
    <source>
        <dbReference type="SAM" id="MobiDB-lite"/>
    </source>
</evidence>
<evidence type="ECO:0000313" key="3">
    <source>
        <dbReference type="EMBL" id="UNZ00655.1"/>
    </source>
</evidence>
<dbReference type="EMBL" id="CP094298">
    <property type="protein sequence ID" value="UNZ00655.1"/>
    <property type="molecule type" value="Genomic_DNA"/>
</dbReference>
<evidence type="ECO:0008006" key="5">
    <source>
        <dbReference type="Google" id="ProtNLM"/>
    </source>
</evidence>
<dbReference type="RefSeq" id="WP_003980300.1">
    <property type="nucleotide sequence ID" value="NZ_CP043497.1"/>
</dbReference>